<dbReference type="InterPro" id="IPR009057">
    <property type="entry name" value="Homeodomain-like_sf"/>
</dbReference>
<evidence type="ECO:0000256" key="3">
    <source>
        <dbReference type="ARBA" id="ARBA00023163"/>
    </source>
</evidence>
<dbReference type="GO" id="GO:0003677">
    <property type="term" value="F:DNA binding"/>
    <property type="evidence" value="ECO:0007669"/>
    <property type="project" value="UniProtKB-UniRule"/>
</dbReference>
<evidence type="ECO:0000256" key="2">
    <source>
        <dbReference type="ARBA" id="ARBA00023125"/>
    </source>
</evidence>
<keyword evidence="3" id="KW-0804">Transcription</keyword>
<dbReference type="InterPro" id="IPR001647">
    <property type="entry name" value="HTH_TetR"/>
</dbReference>
<feature type="DNA-binding region" description="H-T-H motif" evidence="4">
    <location>
        <begin position="26"/>
        <end position="45"/>
    </location>
</feature>
<feature type="domain" description="HTH tetR-type" evidence="5">
    <location>
        <begin position="3"/>
        <end position="63"/>
    </location>
</feature>
<dbReference type="PROSITE" id="PS50977">
    <property type="entry name" value="HTH_TETR_2"/>
    <property type="match status" value="1"/>
</dbReference>
<proteinExistence type="predicted"/>
<name>A0A562T7S2_9HYPH</name>
<dbReference type="SUPFAM" id="SSF46689">
    <property type="entry name" value="Homeodomain-like"/>
    <property type="match status" value="1"/>
</dbReference>
<dbReference type="SUPFAM" id="SSF48498">
    <property type="entry name" value="Tetracyclin repressor-like, C-terminal domain"/>
    <property type="match status" value="1"/>
</dbReference>
<dbReference type="PANTHER" id="PTHR47506:SF1">
    <property type="entry name" value="HTH-TYPE TRANSCRIPTIONAL REGULATOR YJDC"/>
    <property type="match status" value="1"/>
</dbReference>
<reference evidence="6 7" key="1">
    <citation type="submission" date="2019-07" db="EMBL/GenBank/DDBJ databases">
        <title>Genomic Encyclopedia of Archaeal and Bacterial Type Strains, Phase II (KMG-II): from individual species to whole genera.</title>
        <authorList>
            <person name="Goeker M."/>
        </authorList>
    </citation>
    <scope>NUCLEOTIDE SEQUENCE [LARGE SCALE GENOMIC DNA]</scope>
    <source>
        <strain evidence="6 7">ATCC BAA-252</strain>
    </source>
</reference>
<dbReference type="PRINTS" id="PR00455">
    <property type="entry name" value="HTHTETR"/>
</dbReference>
<dbReference type="EMBL" id="VLLF01000003">
    <property type="protein sequence ID" value="TWI89572.1"/>
    <property type="molecule type" value="Genomic_DNA"/>
</dbReference>
<accession>A0A562T7S2</accession>
<dbReference type="Proteomes" id="UP000320593">
    <property type="component" value="Unassembled WGS sequence"/>
</dbReference>
<dbReference type="Gene3D" id="1.10.357.10">
    <property type="entry name" value="Tetracycline Repressor, domain 2"/>
    <property type="match status" value="1"/>
</dbReference>
<keyword evidence="1" id="KW-0805">Transcription regulation</keyword>
<dbReference type="OrthoDB" id="9787680at2"/>
<evidence type="ECO:0000313" key="6">
    <source>
        <dbReference type="EMBL" id="TWI89572.1"/>
    </source>
</evidence>
<dbReference type="RefSeq" id="WP_145342312.1">
    <property type="nucleotide sequence ID" value="NZ_SMLY01000052.1"/>
</dbReference>
<keyword evidence="2 4" id="KW-0238">DNA-binding</keyword>
<comment type="caution">
    <text evidence="6">The sequence shown here is derived from an EMBL/GenBank/DDBJ whole genome shotgun (WGS) entry which is preliminary data.</text>
</comment>
<sequence length="185" mass="20577">MRPSKRDELVQKAEKIFYRDGFHATGMDRLVAETGISKTTMFKHFHSKDELILATLRRKDETFRNRMHKHLAEAGGEPREQLLAVFDVLTDWFAQADFCGCMFIKAASEYPVHDDPIAVQAREHKRLVLLDLQQLARAAGAGDAAGLARQLMLLIEGAIVAKHMGYSEAPDADAKAAAEVLIMAA</sequence>
<protein>
    <submittedName>
        <fullName evidence="6">TetR family transcriptional regulator</fullName>
    </submittedName>
</protein>
<evidence type="ECO:0000259" key="5">
    <source>
        <dbReference type="PROSITE" id="PS50977"/>
    </source>
</evidence>
<dbReference type="Pfam" id="PF00440">
    <property type="entry name" value="TetR_N"/>
    <property type="match status" value="1"/>
</dbReference>
<keyword evidence="7" id="KW-1185">Reference proteome</keyword>
<evidence type="ECO:0000256" key="1">
    <source>
        <dbReference type="ARBA" id="ARBA00023015"/>
    </source>
</evidence>
<organism evidence="6 7">
    <name type="scientific">Roseibium hamelinense</name>
    <dbReference type="NCBI Taxonomy" id="150831"/>
    <lineage>
        <taxon>Bacteria</taxon>
        <taxon>Pseudomonadati</taxon>
        <taxon>Pseudomonadota</taxon>
        <taxon>Alphaproteobacteria</taxon>
        <taxon>Hyphomicrobiales</taxon>
        <taxon>Stappiaceae</taxon>
        <taxon>Roseibium</taxon>
    </lineage>
</organism>
<dbReference type="InterPro" id="IPR036271">
    <property type="entry name" value="Tet_transcr_reg_TetR-rel_C_sf"/>
</dbReference>
<evidence type="ECO:0000256" key="4">
    <source>
        <dbReference type="PROSITE-ProRule" id="PRU00335"/>
    </source>
</evidence>
<dbReference type="PANTHER" id="PTHR47506">
    <property type="entry name" value="TRANSCRIPTIONAL REGULATORY PROTEIN"/>
    <property type="match status" value="1"/>
</dbReference>
<dbReference type="AlphaFoldDB" id="A0A562T7S2"/>
<gene>
    <name evidence="6" type="ORF">JM93_01776</name>
</gene>
<evidence type="ECO:0000313" key="7">
    <source>
        <dbReference type="Proteomes" id="UP000320593"/>
    </source>
</evidence>